<dbReference type="EMBL" id="JACHJR010000001">
    <property type="protein sequence ID" value="MBB4948435.1"/>
    <property type="molecule type" value="Genomic_DNA"/>
</dbReference>
<dbReference type="AlphaFoldDB" id="A0A7W7WJ06"/>
<dbReference type="Gene3D" id="3.30.1490.20">
    <property type="entry name" value="ATP-grasp fold, A domain"/>
    <property type="match status" value="1"/>
</dbReference>
<dbReference type="InterPro" id="IPR011761">
    <property type="entry name" value="ATP-grasp"/>
</dbReference>
<dbReference type="Proteomes" id="UP000573327">
    <property type="component" value="Unassembled WGS sequence"/>
</dbReference>
<dbReference type="InterPro" id="IPR011226">
    <property type="entry name" value="ATP-grasp_fam"/>
</dbReference>
<accession>A0A7W7WJ06</accession>
<keyword evidence="1" id="KW-0067">ATP-binding</keyword>
<evidence type="ECO:0000313" key="3">
    <source>
        <dbReference type="EMBL" id="MBB4948435.1"/>
    </source>
</evidence>
<reference evidence="3 4" key="1">
    <citation type="submission" date="2020-08" db="EMBL/GenBank/DDBJ databases">
        <title>Sequencing the genomes of 1000 actinobacteria strains.</title>
        <authorList>
            <person name="Klenk H.-P."/>
        </authorList>
    </citation>
    <scope>NUCLEOTIDE SEQUENCE [LARGE SCALE GENOMIC DNA]</scope>
    <source>
        <strain evidence="3 4">DSM 44786</strain>
    </source>
</reference>
<dbReference type="Gene3D" id="3.30.470.20">
    <property type="entry name" value="ATP-grasp fold, B domain"/>
    <property type="match status" value="1"/>
</dbReference>
<dbReference type="GO" id="GO:0005524">
    <property type="term" value="F:ATP binding"/>
    <property type="evidence" value="ECO:0007669"/>
    <property type="project" value="UniProtKB-UniRule"/>
</dbReference>
<dbReference type="RefSeq" id="WP_184918041.1">
    <property type="nucleotide sequence ID" value="NZ_JACHJR010000001.1"/>
</dbReference>
<dbReference type="GO" id="GO:0046872">
    <property type="term" value="F:metal ion binding"/>
    <property type="evidence" value="ECO:0007669"/>
    <property type="project" value="InterPro"/>
</dbReference>
<feature type="domain" description="ATP-grasp" evidence="2">
    <location>
        <begin position="117"/>
        <end position="309"/>
    </location>
</feature>
<organism evidence="3 4">
    <name type="scientific">Kitasatospora gansuensis</name>
    <dbReference type="NCBI Taxonomy" id="258050"/>
    <lineage>
        <taxon>Bacteria</taxon>
        <taxon>Bacillati</taxon>
        <taxon>Actinomycetota</taxon>
        <taxon>Actinomycetes</taxon>
        <taxon>Kitasatosporales</taxon>
        <taxon>Streptomycetaceae</taxon>
        <taxon>Kitasatospora</taxon>
    </lineage>
</organism>
<dbReference type="PIRSF" id="PIRSF029120">
    <property type="entry name" value="UCP029120"/>
    <property type="match status" value="1"/>
</dbReference>
<dbReference type="InterPro" id="IPR013815">
    <property type="entry name" value="ATP_grasp_subdomain_1"/>
</dbReference>
<evidence type="ECO:0000313" key="4">
    <source>
        <dbReference type="Proteomes" id="UP000573327"/>
    </source>
</evidence>
<evidence type="ECO:0000259" key="2">
    <source>
        <dbReference type="PROSITE" id="PS50975"/>
    </source>
</evidence>
<dbReference type="Pfam" id="PF15632">
    <property type="entry name" value="ATPgrasp_Ter"/>
    <property type="match status" value="1"/>
</dbReference>
<dbReference type="PROSITE" id="PS50975">
    <property type="entry name" value="ATP_GRASP"/>
    <property type="match status" value="1"/>
</dbReference>
<keyword evidence="4" id="KW-1185">Reference proteome</keyword>
<name>A0A7W7WJ06_9ACTN</name>
<comment type="caution">
    <text evidence="3">The sequence shown here is derived from an EMBL/GenBank/DDBJ whole genome shotgun (WGS) entry which is preliminary data.</text>
</comment>
<dbReference type="SUPFAM" id="SSF56059">
    <property type="entry name" value="Glutathione synthetase ATP-binding domain-like"/>
    <property type="match status" value="1"/>
</dbReference>
<evidence type="ECO:0000256" key="1">
    <source>
        <dbReference type="PROSITE-ProRule" id="PRU00409"/>
    </source>
</evidence>
<dbReference type="Gene3D" id="3.40.50.20">
    <property type="match status" value="1"/>
</dbReference>
<gene>
    <name evidence="3" type="ORF">F4556_003970</name>
</gene>
<protein>
    <submittedName>
        <fullName evidence="3">Biotin carboxylase</fullName>
    </submittedName>
</protein>
<sequence length="372" mass="39946">MIAPTRVWLNRTYAENVFFIDLLRTAPVEVYATHVDADSPVLAAADHGLLEPDGLSAEAYVEFALDFCDRHRIDVFLPRLHQLAIARRGAEFAALGTALICPPAQAIATFESKVDGYVAMAAAGLPVPSWHHVRTADELLRAVEELEYAGDQPCLKPASGAGGEGFRTITREPFHLGLLAGWPSGSVQLGQLAEAIAAAPGPVDLLVMPYLEGPEVSVDCLADPDGRLLAAVGRTKSSRRRSFTVDPVYLEPTRRLIETFGMAYLSNVQFRHHRGVPVLLDINTRPSGGLHQLRLCGLNLPLAALQLALGRLPVLPPADELLGEDYALVAGIQPVLPPLAAALHQPVAPQQAVVAVHRAETLHQPKPLAALV</sequence>
<keyword evidence="1" id="KW-0547">Nucleotide-binding</keyword>
<proteinExistence type="predicted"/>